<evidence type="ECO:0000256" key="1">
    <source>
        <dbReference type="SAM" id="MobiDB-lite"/>
    </source>
</evidence>
<feature type="non-terminal residue" evidence="2">
    <location>
        <position position="104"/>
    </location>
</feature>
<sequence>VLESQSGDPPSEAMSLLSTSPQGPLAASAKHVLQSRHPSAFVPGRATAAVQGLLLSTEEIRVSCGPHQEEVMISLPRFWGVTQPKKPSCAPPGLPPGLDLMAPK</sequence>
<dbReference type="EMBL" id="CAJNNV010031554">
    <property type="protein sequence ID" value="CAE8636795.1"/>
    <property type="molecule type" value="Genomic_DNA"/>
</dbReference>
<evidence type="ECO:0000313" key="3">
    <source>
        <dbReference type="Proteomes" id="UP000654075"/>
    </source>
</evidence>
<accession>A0A813HFA1</accession>
<gene>
    <name evidence="2" type="ORF">PGLA1383_LOCUS52203</name>
</gene>
<dbReference type="Proteomes" id="UP000654075">
    <property type="component" value="Unassembled WGS sequence"/>
</dbReference>
<comment type="caution">
    <text evidence="2">The sequence shown here is derived from an EMBL/GenBank/DDBJ whole genome shotgun (WGS) entry which is preliminary data.</text>
</comment>
<name>A0A813HFA1_POLGL</name>
<proteinExistence type="predicted"/>
<reference evidence="2" key="1">
    <citation type="submission" date="2021-02" db="EMBL/GenBank/DDBJ databases">
        <authorList>
            <person name="Dougan E. K."/>
            <person name="Rhodes N."/>
            <person name="Thang M."/>
            <person name="Chan C."/>
        </authorList>
    </citation>
    <scope>NUCLEOTIDE SEQUENCE</scope>
</reference>
<feature type="region of interest" description="Disordered" evidence="1">
    <location>
        <begin position="85"/>
        <end position="104"/>
    </location>
</feature>
<keyword evidence="3" id="KW-1185">Reference proteome</keyword>
<feature type="non-terminal residue" evidence="2">
    <location>
        <position position="1"/>
    </location>
</feature>
<feature type="region of interest" description="Disordered" evidence="1">
    <location>
        <begin position="1"/>
        <end position="31"/>
    </location>
</feature>
<evidence type="ECO:0000313" key="2">
    <source>
        <dbReference type="EMBL" id="CAE8636795.1"/>
    </source>
</evidence>
<protein>
    <submittedName>
        <fullName evidence="2">Uncharacterized protein</fullName>
    </submittedName>
</protein>
<organism evidence="2 3">
    <name type="scientific">Polarella glacialis</name>
    <name type="common">Dinoflagellate</name>
    <dbReference type="NCBI Taxonomy" id="89957"/>
    <lineage>
        <taxon>Eukaryota</taxon>
        <taxon>Sar</taxon>
        <taxon>Alveolata</taxon>
        <taxon>Dinophyceae</taxon>
        <taxon>Suessiales</taxon>
        <taxon>Suessiaceae</taxon>
        <taxon>Polarella</taxon>
    </lineage>
</organism>
<dbReference type="AlphaFoldDB" id="A0A813HFA1"/>